<evidence type="ECO:0000313" key="3">
    <source>
        <dbReference type="Proteomes" id="UP000573729"/>
    </source>
</evidence>
<sequence length="355" mass="37463">MKAADIGETPDESSADVARSLQDLRSRSGATYADIAMRIAALRVAAGVSPSAARVARSTVFDAFKADRARLNPALVAEIATVLGEDDAAVASWRERATKAALVRRDPAPHSEKRPQVATDLPAAATLPPLTAPATTARAGWWERHSVALILLTVCIAANLLGHRFVSALQVPLFFDMMGTAIASIALGPWHGVLVAVATNVVGMALSNPASIFFTAVNVAGALLWGYGVRRFGMGRTVLRFLLLNLLVAFVCSVIAAAIIVFALSGTSHHPLDDLARSWMALGQGLLPAVFSSNLVTSVADKLIAGFVTLVVLGSLGPVADRISLPRDTVFRRLQAPTRATARAHGPQRTRTLET</sequence>
<name>A0A7W7BSC2_9MICO</name>
<dbReference type="Gene3D" id="1.10.1760.20">
    <property type="match status" value="1"/>
</dbReference>
<feature type="transmembrane region" description="Helical" evidence="1">
    <location>
        <begin position="141"/>
        <end position="161"/>
    </location>
</feature>
<reference evidence="2 3" key="1">
    <citation type="submission" date="2020-08" db="EMBL/GenBank/DDBJ databases">
        <title>Sequencing the genomes of 1000 actinobacteria strains.</title>
        <authorList>
            <person name="Klenk H.-P."/>
        </authorList>
    </citation>
    <scope>NUCLEOTIDE SEQUENCE [LARGE SCALE GENOMIC DNA]</scope>
    <source>
        <strain evidence="2 3">DSM 24947</strain>
    </source>
</reference>
<evidence type="ECO:0000256" key="1">
    <source>
        <dbReference type="SAM" id="Phobius"/>
    </source>
</evidence>
<gene>
    <name evidence="2" type="ORF">BKA24_002642</name>
</gene>
<keyword evidence="3" id="KW-1185">Reference proteome</keyword>
<dbReference type="RefSeq" id="WP_184219095.1">
    <property type="nucleotide sequence ID" value="NZ_JACHMD010000001.1"/>
</dbReference>
<keyword evidence="1" id="KW-0472">Membrane</keyword>
<proteinExistence type="predicted"/>
<dbReference type="Proteomes" id="UP000573729">
    <property type="component" value="Unassembled WGS sequence"/>
</dbReference>
<feature type="transmembrane region" description="Helical" evidence="1">
    <location>
        <begin position="241"/>
        <end position="264"/>
    </location>
</feature>
<keyword evidence="1" id="KW-0812">Transmembrane</keyword>
<keyword evidence="1" id="KW-1133">Transmembrane helix</keyword>
<dbReference type="EMBL" id="JACHMD010000001">
    <property type="protein sequence ID" value="MBB4667933.1"/>
    <property type="molecule type" value="Genomic_DNA"/>
</dbReference>
<feature type="transmembrane region" description="Helical" evidence="1">
    <location>
        <begin position="303"/>
        <end position="320"/>
    </location>
</feature>
<organism evidence="2 3">
    <name type="scientific">Microbacterium marinum</name>
    <dbReference type="NCBI Taxonomy" id="421115"/>
    <lineage>
        <taxon>Bacteria</taxon>
        <taxon>Bacillati</taxon>
        <taxon>Actinomycetota</taxon>
        <taxon>Actinomycetes</taxon>
        <taxon>Micrococcales</taxon>
        <taxon>Microbacteriaceae</taxon>
        <taxon>Microbacterium</taxon>
    </lineage>
</organism>
<feature type="transmembrane region" description="Helical" evidence="1">
    <location>
        <begin position="210"/>
        <end position="229"/>
    </location>
</feature>
<evidence type="ECO:0000313" key="2">
    <source>
        <dbReference type="EMBL" id="MBB4667933.1"/>
    </source>
</evidence>
<comment type="caution">
    <text evidence="2">The sequence shown here is derived from an EMBL/GenBank/DDBJ whole genome shotgun (WGS) entry which is preliminary data.</text>
</comment>
<protein>
    <submittedName>
        <fullName evidence="2">Energy-coupling factor transport system substrate-specific component</fullName>
    </submittedName>
</protein>
<accession>A0A7W7BSC2</accession>
<feature type="transmembrane region" description="Helical" evidence="1">
    <location>
        <begin position="173"/>
        <end position="198"/>
    </location>
</feature>
<dbReference type="AlphaFoldDB" id="A0A7W7BSC2"/>